<dbReference type="Proteomes" id="UP000637819">
    <property type="component" value="Chromosome"/>
</dbReference>
<sequence length="102" mass="11298">MAGFEIINESDEKRDVSITVTSTEGETIHESSHKIDAGWSRLTKEEVFESQPCQYEVAVDQTITDTYSFSPSCADFEDTADNLAIVLNPPEIEYFPKKCGGG</sequence>
<organism evidence="1 2">
    <name type="scientific">Haloterrigena salifodinae</name>
    <dbReference type="NCBI Taxonomy" id="2675099"/>
    <lineage>
        <taxon>Archaea</taxon>
        <taxon>Methanobacteriati</taxon>
        <taxon>Methanobacteriota</taxon>
        <taxon>Stenosarchaea group</taxon>
        <taxon>Halobacteria</taxon>
        <taxon>Halobacteriales</taxon>
        <taxon>Natrialbaceae</taxon>
        <taxon>Haloterrigena</taxon>
    </lineage>
</organism>
<dbReference type="KEGG" id="hsal:JMJ58_06370"/>
<keyword evidence="2" id="KW-1185">Reference proteome</keyword>
<dbReference type="OrthoDB" id="382840at2157"/>
<proteinExistence type="predicted"/>
<name>A0A8T8E473_9EURY</name>
<reference evidence="1 2" key="1">
    <citation type="submission" date="2021-01" db="EMBL/GenBank/DDBJ databases">
        <title>Genome Sequence and Methylation Pattern of Haloterrigena salifodinae BOL5-1, An Extremely Halophilic Archaeon from a Bolivian Salt Mine.</title>
        <authorList>
            <person name="DasSarma P."/>
            <person name="Anton B.P."/>
            <person name="DasSarma S.L."/>
            <person name="von Ehrenheim H.A.L."/>
            <person name="Martinez F.L."/>
            <person name="Guzman D."/>
            <person name="Roberts R.J."/>
            <person name="DasSarma S."/>
        </authorList>
    </citation>
    <scope>NUCLEOTIDE SEQUENCE [LARGE SCALE GENOMIC DNA]</scope>
    <source>
        <strain evidence="1 2">BOL5-1</strain>
    </source>
</reference>
<evidence type="ECO:0000313" key="1">
    <source>
        <dbReference type="EMBL" id="QRV16509.1"/>
    </source>
</evidence>
<dbReference type="AlphaFoldDB" id="A0A8T8E473"/>
<protein>
    <submittedName>
        <fullName evidence="1">Uncharacterized protein</fullName>
    </submittedName>
</protein>
<dbReference type="RefSeq" id="WP_204748765.1">
    <property type="nucleotide sequence ID" value="NZ_CP069188.1"/>
</dbReference>
<gene>
    <name evidence="1" type="ORF">JMJ58_06370</name>
</gene>
<evidence type="ECO:0000313" key="2">
    <source>
        <dbReference type="Proteomes" id="UP000637819"/>
    </source>
</evidence>
<dbReference type="EMBL" id="CP069188">
    <property type="protein sequence ID" value="QRV16509.1"/>
    <property type="molecule type" value="Genomic_DNA"/>
</dbReference>
<dbReference type="GeneID" id="62874732"/>
<accession>A0A8T8E473</accession>